<feature type="transmembrane region" description="Helical" evidence="5">
    <location>
        <begin position="107"/>
        <end position="126"/>
    </location>
</feature>
<feature type="transmembrane region" description="Helical" evidence="5">
    <location>
        <begin position="184"/>
        <end position="217"/>
    </location>
</feature>
<feature type="transmembrane region" description="Helical" evidence="5">
    <location>
        <begin position="20"/>
        <end position="43"/>
    </location>
</feature>
<name>A0A512NKQ7_9HYPH</name>
<sequence>MIRAFELAVQQLGDPKLRVFIWWSLLLSLVLQIGIAVLAWWGLKSFANFEWKWVNDVIVWASGAGVIVLALMLFPASFGIVISIFLEYIADIVEARHYPQLGKARGIPIWTGIWTGVVFLVAVVALNLVMLPLYIAAIFIAGLGAVLFYAVNGWLTGRMYYELVALRRLDPAEVRAWRRANTGVLWLTGIVIVFLGTIPILNLIVPVLGVAAMVHVAQTLKPPSLPGRPFNPPASPR</sequence>
<dbReference type="RefSeq" id="WP_147154904.1">
    <property type="nucleotide sequence ID" value="NZ_BKAJ01000133.1"/>
</dbReference>
<evidence type="ECO:0008006" key="8">
    <source>
        <dbReference type="Google" id="ProtNLM"/>
    </source>
</evidence>
<organism evidence="6 7">
    <name type="scientific">Reyranella soli</name>
    <dbReference type="NCBI Taxonomy" id="1230389"/>
    <lineage>
        <taxon>Bacteria</taxon>
        <taxon>Pseudomonadati</taxon>
        <taxon>Pseudomonadota</taxon>
        <taxon>Alphaproteobacteria</taxon>
        <taxon>Hyphomicrobiales</taxon>
        <taxon>Reyranellaceae</taxon>
        <taxon>Reyranella</taxon>
    </lineage>
</organism>
<keyword evidence="2 5" id="KW-0812">Transmembrane</keyword>
<protein>
    <recommendedName>
        <fullName evidence="8">Cysteine biosynthesis protein</fullName>
    </recommendedName>
</protein>
<dbReference type="InterPro" id="IPR059112">
    <property type="entry name" value="CysZ/EI24"/>
</dbReference>
<keyword evidence="4 5" id="KW-0472">Membrane</keyword>
<dbReference type="OrthoDB" id="5421146at2"/>
<evidence type="ECO:0000256" key="3">
    <source>
        <dbReference type="ARBA" id="ARBA00022989"/>
    </source>
</evidence>
<evidence type="ECO:0000256" key="2">
    <source>
        <dbReference type="ARBA" id="ARBA00022692"/>
    </source>
</evidence>
<dbReference type="Pfam" id="PF07264">
    <property type="entry name" value="EI24"/>
    <property type="match status" value="1"/>
</dbReference>
<accession>A0A512NKQ7</accession>
<dbReference type="AlphaFoldDB" id="A0A512NKQ7"/>
<evidence type="ECO:0000256" key="1">
    <source>
        <dbReference type="ARBA" id="ARBA00004141"/>
    </source>
</evidence>
<evidence type="ECO:0000313" key="6">
    <source>
        <dbReference type="EMBL" id="GEP59530.1"/>
    </source>
</evidence>
<comment type="subcellular location">
    <subcellularLocation>
        <location evidence="1">Membrane</location>
        <topology evidence="1">Multi-pass membrane protein</topology>
    </subcellularLocation>
</comment>
<evidence type="ECO:0000256" key="5">
    <source>
        <dbReference type="SAM" id="Phobius"/>
    </source>
</evidence>
<dbReference type="EMBL" id="BKAJ01000133">
    <property type="protein sequence ID" value="GEP59530.1"/>
    <property type="molecule type" value="Genomic_DNA"/>
</dbReference>
<feature type="transmembrane region" description="Helical" evidence="5">
    <location>
        <begin position="132"/>
        <end position="151"/>
    </location>
</feature>
<dbReference type="Proteomes" id="UP000321058">
    <property type="component" value="Unassembled WGS sequence"/>
</dbReference>
<evidence type="ECO:0000256" key="4">
    <source>
        <dbReference type="ARBA" id="ARBA00023136"/>
    </source>
</evidence>
<comment type="caution">
    <text evidence="6">The sequence shown here is derived from an EMBL/GenBank/DDBJ whole genome shotgun (WGS) entry which is preliminary data.</text>
</comment>
<proteinExistence type="predicted"/>
<feature type="transmembrane region" description="Helical" evidence="5">
    <location>
        <begin position="63"/>
        <end position="86"/>
    </location>
</feature>
<reference evidence="6 7" key="1">
    <citation type="submission" date="2019-07" db="EMBL/GenBank/DDBJ databases">
        <title>Whole genome shotgun sequence of Reyranella soli NBRC 108950.</title>
        <authorList>
            <person name="Hosoyama A."/>
            <person name="Uohara A."/>
            <person name="Ohji S."/>
            <person name="Ichikawa N."/>
        </authorList>
    </citation>
    <scope>NUCLEOTIDE SEQUENCE [LARGE SCALE GENOMIC DNA]</scope>
    <source>
        <strain evidence="6 7">NBRC 108950</strain>
    </source>
</reference>
<evidence type="ECO:0000313" key="7">
    <source>
        <dbReference type="Proteomes" id="UP000321058"/>
    </source>
</evidence>
<gene>
    <name evidence="6" type="ORF">RSO01_66960</name>
</gene>
<keyword evidence="3 5" id="KW-1133">Transmembrane helix</keyword>
<keyword evidence="7" id="KW-1185">Reference proteome</keyword>